<dbReference type="SUPFAM" id="SSF52200">
    <property type="entry name" value="Toll/Interleukin receptor TIR domain"/>
    <property type="match status" value="1"/>
</dbReference>
<reference evidence="3" key="1">
    <citation type="submission" date="2021-02" db="EMBL/GenBank/DDBJ databases">
        <authorList>
            <person name="Nowell W R."/>
        </authorList>
    </citation>
    <scope>NUCLEOTIDE SEQUENCE</scope>
</reference>
<evidence type="ECO:0000259" key="2">
    <source>
        <dbReference type="Pfam" id="PF13676"/>
    </source>
</evidence>
<gene>
    <name evidence="3" type="ORF">WKI299_LOCUS19217</name>
    <name evidence="4" type="ORF">XDN619_LOCUS26177</name>
</gene>
<dbReference type="PANTHER" id="PTHR46270">
    <property type="entry name" value="ARMADILLO-TYPE FOLD-RELATED"/>
    <property type="match status" value="1"/>
</dbReference>
<feature type="domain" description="TIR" evidence="2">
    <location>
        <begin position="541"/>
        <end position="660"/>
    </location>
</feature>
<proteinExistence type="predicted"/>
<dbReference type="Proteomes" id="UP000663856">
    <property type="component" value="Unassembled WGS sequence"/>
</dbReference>
<dbReference type="SUPFAM" id="SSF48371">
    <property type="entry name" value="ARM repeat"/>
    <property type="match status" value="1"/>
</dbReference>
<dbReference type="AlphaFoldDB" id="A0A816TBJ4"/>
<comment type="caution">
    <text evidence="3">The sequence shown here is derived from an EMBL/GenBank/DDBJ whole genome shotgun (WGS) entry which is preliminary data.</text>
</comment>
<dbReference type="InterPro" id="IPR011989">
    <property type="entry name" value="ARM-like"/>
</dbReference>
<dbReference type="EMBL" id="CAJNRF010007971">
    <property type="protein sequence ID" value="CAF2096236.1"/>
    <property type="molecule type" value="Genomic_DNA"/>
</dbReference>
<feature type="region of interest" description="Disordered" evidence="1">
    <location>
        <begin position="507"/>
        <end position="529"/>
    </location>
</feature>
<protein>
    <recommendedName>
        <fullName evidence="2">TIR domain-containing protein</fullName>
    </recommendedName>
</protein>
<evidence type="ECO:0000256" key="1">
    <source>
        <dbReference type="SAM" id="MobiDB-lite"/>
    </source>
</evidence>
<dbReference type="Proteomes" id="UP000663887">
    <property type="component" value="Unassembled WGS sequence"/>
</dbReference>
<name>A0A816TBJ4_9BILA</name>
<accession>A0A816TBJ4</accession>
<dbReference type="GO" id="GO:0007165">
    <property type="term" value="P:signal transduction"/>
    <property type="evidence" value="ECO:0007669"/>
    <property type="project" value="InterPro"/>
</dbReference>
<dbReference type="InterPro" id="IPR035897">
    <property type="entry name" value="Toll_tir_struct_dom_sf"/>
</dbReference>
<dbReference type="PANTHER" id="PTHR46270:SF2">
    <property type="entry name" value="TIR DOMAIN-CONTAINING PROTEIN"/>
    <property type="match status" value="1"/>
</dbReference>
<evidence type="ECO:0000313" key="3">
    <source>
        <dbReference type="EMBL" id="CAF2096236.1"/>
    </source>
</evidence>
<dbReference type="InterPro" id="IPR000157">
    <property type="entry name" value="TIR_dom"/>
</dbReference>
<dbReference type="InterPro" id="IPR016024">
    <property type="entry name" value="ARM-type_fold"/>
</dbReference>
<dbReference type="Pfam" id="PF13676">
    <property type="entry name" value="TIR_2"/>
    <property type="match status" value="1"/>
</dbReference>
<evidence type="ECO:0000313" key="4">
    <source>
        <dbReference type="EMBL" id="CAF2137952.1"/>
    </source>
</evidence>
<dbReference type="Gene3D" id="1.25.10.10">
    <property type="entry name" value="Leucine-rich Repeat Variant"/>
    <property type="match status" value="1"/>
</dbReference>
<evidence type="ECO:0000313" key="5">
    <source>
        <dbReference type="Proteomes" id="UP000663856"/>
    </source>
</evidence>
<dbReference type="EMBL" id="CAJNRG010012170">
    <property type="protein sequence ID" value="CAF2137952.1"/>
    <property type="molecule type" value="Genomic_DNA"/>
</dbReference>
<feature type="compositionally biased region" description="Basic and acidic residues" evidence="1">
    <location>
        <begin position="507"/>
        <end position="527"/>
    </location>
</feature>
<organism evidence="3 5">
    <name type="scientific">Rotaria magnacalcarata</name>
    <dbReference type="NCBI Taxonomy" id="392030"/>
    <lineage>
        <taxon>Eukaryota</taxon>
        <taxon>Metazoa</taxon>
        <taxon>Spiralia</taxon>
        <taxon>Gnathifera</taxon>
        <taxon>Rotifera</taxon>
        <taxon>Eurotatoria</taxon>
        <taxon>Bdelloidea</taxon>
        <taxon>Philodinida</taxon>
        <taxon>Philodinidae</taxon>
        <taxon>Rotaria</taxon>
    </lineage>
</organism>
<sequence>MSSCMELLREKGTTLSNDQLNACLNGIMHDLTVVKDANNQQAFIEMLTSVIRVLTPIEPATCYSNHPLIINVLRDSFIDFLKQESNETVEPVLTELSDFFQQRAAPSLKANNDTKQMLTDALVVFLARTVPGYTFFVFCNLSDNLDSTKNPLDYSLHALLRTLEDCKNDNSTVTKLDVIIDCVCSSTFINTFRSLHSNEDNLTDKQTLLLIDCVTNVYQYNNLDTVTYLMKSIASRMLPKYAQLLLEFVPPRKPTHIKVLHHFLKMLQFLAIDNDTRHEFANDHALMIDSLLAILQDDFLQEKNNDSDTNGLFDNTTSYFFFISLEFDLLPLIKTKPNVTKCMLKLTTAKSDVTQLNAYRTLAIIMTEDELKRLAEPEKITAVFIKHLNYSIDVIQQRRRLENLLLCLKSLVQHEQIRDEFAKSGSGLPLLIRCATESKFDSTVVKQRSLELLLVMTFNKQAENVIRNDAKFIAHIETLSHSQEVGLQRVAESVLWKLANEDSIKADTHEKQRQSESDGKISCDKNNVDVPSTNNQHEFDIMISYSHHDKQLVYQIGKRLEDDNFRIWLDRDNMYGSPTRAMAHAIENTEFVLICMSDSYKKSGYCEMEAHYAYQQQRRVIPLIVKGPYHADGWLGLLTTNKMYIDFHKISNFDEAYSKITQEISRYRGKSIPTMSTPVGNHGPAAHSVDIKPCIKPTTVVTTLPPRSLSHTLTLWSEDDVKYFLQIKKLEAMLPICAGMDGSTLSGLYTMCRTNSNAMYDSLKAELTESNSKILPIVTYLKFLEEVKKYVPITAGSANVASVVCNLM</sequence>
<dbReference type="Gene3D" id="3.40.50.10140">
    <property type="entry name" value="Toll/interleukin-1 receptor homology (TIR) domain"/>
    <property type="match status" value="1"/>
</dbReference>